<dbReference type="PANTHER" id="PTHR43353">
    <property type="entry name" value="SUCCINATE-SEMIALDEHYDE DEHYDROGENASE, MITOCHONDRIAL"/>
    <property type="match status" value="1"/>
</dbReference>
<dbReference type="CDD" id="cd07129">
    <property type="entry name" value="ALDH_KGSADH"/>
    <property type="match status" value="1"/>
</dbReference>
<dbReference type="InterPro" id="IPR016162">
    <property type="entry name" value="Ald_DH_N"/>
</dbReference>
<dbReference type="GO" id="GO:0016620">
    <property type="term" value="F:oxidoreductase activity, acting on the aldehyde or oxo group of donors, NAD or NADP as acceptor"/>
    <property type="evidence" value="ECO:0007669"/>
    <property type="project" value="InterPro"/>
</dbReference>
<protein>
    <submittedName>
        <fullName evidence="3">Aldehyde dehydrogenase (NADP(+))</fullName>
    </submittedName>
</protein>
<comment type="caution">
    <text evidence="3">The sequence shown here is derived from an EMBL/GenBank/DDBJ whole genome shotgun (WGS) entry which is preliminary data.</text>
</comment>
<accession>A0A2T7BGH1</accession>
<proteinExistence type="predicted"/>
<dbReference type="Gene3D" id="3.40.309.10">
    <property type="entry name" value="Aldehyde Dehydrogenase, Chain A, domain 2"/>
    <property type="match status" value="1"/>
</dbReference>
<dbReference type="Proteomes" id="UP000244450">
    <property type="component" value="Unassembled WGS sequence"/>
</dbReference>
<dbReference type="EMBL" id="QCYK01000002">
    <property type="protein sequence ID" value="PUZ25377.1"/>
    <property type="molecule type" value="Genomic_DNA"/>
</dbReference>
<evidence type="ECO:0000313" key="3">
    <source>
        <dbReference type="EMBL" id="PUZ25377.1"/>
    </source>
</evidence>
<keyword evidence="1" id="KW-0560">Oxidoreductase</keyword>
<dbReference type="PANTHER" id="PTHR43353:SF3">
    <property type="entry name" value="ALDEHYDE DEHYDROGENASE-RELATED"/>
    <property type="match status" value="1"/>
</dbReference>
<reference evidence="3 4" key="1">
    <citation type="submission" date="2018-04" db="EMBL/GenBank/DDBJ databases">
        <title>Chitinophaga fuyangensis sp. nov., isolated from soil in a chemical factory.</title>
        <authorList>
            <person name="Chen K."/>
        </authorList>
    </citation>
    <scope>NUCLEOTIDE SEQUENCE [LARGE SCALE GENOMIC DNA]</scope>
    <source>
        <strain evidence="3 4">LY-1</strain>
    </source>
</reference>
<dbReference type="InterPro" id="IPR050740">
    <property type="entry name" value="Aldehyde_DH_Superfamily"/>
</dbReference>
<dbReference type="InterPro" id="IPR044151">
    <property type="entry name" value="ALDH_KGSADH"/>
</dbReference>
<name>A0A2T7BGH1_9BACT</name>
<keyword evidence="4" id="KW-1185">Reference proteome</keyword>
<dbReference type="RefSeq" id="WP_108687215.1">
    <property type="nucleotide sequence ID" value="NZ_QCYK01000002.1"/>
</dbReference>
<dbReference type="InterPro" id="IPR015590">
    <property type="entry name" value="Aldehyde_DH_dom"/>
</dbReference>
<organism evidence="3 4">
    <name type="scientific">Chitinophaga parva</name>
    <dbReference type="NCBI Taxonomy" id="2169414"/>
    <lineage>
        <taxon>Bacteria</taxon>
        <taxon>Pseudomonadati</taxon>
        <taxon>Bacteroidota</taxon>
        <taxon>Chitinophagia</taxon>
        <taxon>Chitinophagales</taxon>
        <taxon>Chitinophagaceae</taxon>
        <taxon>Chitinophaga</taxon>
    </lineage>
</organism>
<dbReference type="Pfam" id="PF00171">
    <property type="entry name" value="Aldedh"/>
    <property type="match status" value="1"/>
</dbReference>
<dbReference type="InterPro" id="IPR016161">
    <property type="entry name" value="Ald_DH/histidinol_DH"/>
</dbReference>
<dbReference type="AlphaFoldDB" id="A0A2T7BGH1"/>
<gene>
    <name evidence="3" type="ORF">DCC81_13855</name>
</gene>
<evidence type="ECO:0000259" key="2">
    <source>
        <dbReference type="Pfam" id="PF00171"/>
    </source>
</evidence>
<dbReference type="Gene3D" id="3.40.605.10">
    <property type="entry name" value="Aldehyde Dehydrogenase, Chain A, domain 1"/>
    <property type="match status" value="1"/>
</dbReference>
<dbReference type="OrthoDB" id="9770537at2"/>
<evidence type="ECO:0000256" key="1">
    <source>
        <dbReference type="ARBA" id="ARBA00023002"/>
    </source>
</evidence>
<evidence type="ECO:0000313" key="4">
    <source>
        <dbReference type="Proteomes" id="UP000244450"/>
    </source>
</evidence>
<dbReference type="InterPro" id="IPR016163">
    <property type="entry name" value="Ald_DH_C"/>
</dbReference>
<sequence length="489" mass="51919">MQQEQIDHVLQQANAAFLTYKNIPAVQRASFLEAIAAGLDAAKPALVPVAMEESHLPEARLNGEVGRTSGQLRLFAALIREGSWVEAAIDTALPDRVPARPDIRKLLIPMGPVVVFGASNFPFAFSTAGGDTASALAAGCPVVIKGHPAHPQTSRRVFAIMEHAAVATGMPAHVVQHVEGGNAAGEALVKHPLTAAVGFTGSLQGGKALLQYASERKRNIPVFAEMSSVNPVVLLPDALQENAEQLAQTYAGSITLGMGQFCTNPGILLGIESEGLQRFSRTLGEAIAQVAPQPMLHEGICAAYAKGLQEKLLQPGINLLHAPADRKGKLDAQPAVVSVQADTFLQQPSLHEELFGPFSMLVVCKDKAQLLETLRALEGQLTTTVMATRKDLDAHADVLALQTSLAGRLVLNSVPTGVEVCAAMVHGGPFPATSDSRFTSVGSTAIRRWVRPFCFQGLPDELLPPALQNANPENILRLVDNVYTRDAIV</sequence>
<feature type="domain" description="Aldehyde dehydrogenase" evidence="2">
    <location>
        <begin position="2"/>
        <end position="390"/>
    </location>
</feature>
<dbReference type="SUPFAM" id="SSF53720">
    <property type="entry name" value="ALDH-like"/>
    <property type="match status" value="1"/>
</dbReference>